<dbReference type="PANTHER" id="PTHR10157:SF23">
    <property type="entry name" value="MOXD1 HOMOLOG 1"/>
    <property type="match status" value="1"/>
</dbReference>
<evidence type="ECO:0000256" key="1">
    <source>
        <dbReference type="ARBA" id="ARBA00023157"/>
    </source>
</evidence>
<dbReference type="EMBL" id="JAQNDL010000003">
    <property type="protein sequence ID" value="MDC0721284.1"/>
    <property type="molecule type" value="Genomic_DNA"/>
</dbReference>
<comment type="caution">
    <text evidence="3">The sequence shown here is derived from an EMBL/GenBank/DDBJ whole genome shotgun (WGS) entry which is preliminary data.</text>
</comment>
<dbReference type="Proteomes" id="UP001221686">
    <property type="component" value="Unassembled WGS sequence"/>
</dbReference>
<evidence type="ECO:0000313" key="3">
    <source>
        <dbReference type="EMBL" id="MDC0721284.1"/>
    </source>
</evidence>
<evidence type="ECO:0000313" key="4">
    <source>
        <dbReference type="Proteomes" id="UP001221686"/>
    </source>
</evidence>
<dbReference type="InterPro" id="IPR000945">
    <property type="entry name" value="DBH-like"/>
</dbReference>
<dbReference type="SUPFAM" id="SSF46626">
    <property type="entry name" value="Cytochrome c"/>
    <property type="match status" value="1"/>
</dbReference>
<dbReference type="Pfam" id="PF03712">
    <property type="entry name" value="Cu2_monoox_C"/>
    <property type="match status" value="1"/>
</dbReference>
<dbReference type="RefSeq" id="WP_272089787.1">
    <property type="nucleotide sequence ID" value="NZ_JAQNDL010000003.1"/>
</dbReference>
<dbReference type="SUPFAM" id="SSF49742">
    <property type="entry name" value="PHM/PNGase F"/>
    <property type="match status" value="2"/>
</dbReference>
<proteinExistence type="predicted"/>
<feature type="domain" description="Copper type II ascorbate-dependent monooxygenase C-terminal" evidence="2">
    <location>
        <begin position="369"/>
        <end position="454"/>
    </location>
</feature>
<keyword evidence="1" id="KW-1015">Disulfide bond</keyword>
<dbReference type="InterPro" id="IPR024548">
    <property type="entry name" value="Cu2_monoox_C"/>
</dbReference>
<dbReference type="InterPro" id="IPR008977">
    <property type="entry name" value="PHM/PNGase_F_dom_sf"/>
</dbReference>
<keyword evidence="4" id="KW-1185">Reference proteome</keyword>
<sequence>MTLFVNGRGAAAPWCIPLFALLVACGGDDSEASATDVGDSTSATAGEEAPLTYWQDVAPIYYARCVTCHQAGGIAPFRLDDYAAAEPWAAASASAVAARTMPPWLVTDDGSCGSFEGSRALSAEEIDAIEGWAAAGAPEGEPRTDLALPQIEVLADAITYETPSFVPEAEGGDLAAFDEYRCFRVETGLTADRFLTGYSVEPGVAAMIHHVLVVIVDPETPGAGGVKNKDLITALDAESPDRDGWPCFGAAGEGVQPRGIPVSWAPGQGISELPAGTGYRMTKDDWMIVQVHYNLTDDALAGVEDKTAVHVRYADSVEREGHFFLPDDLLNSLATGDPVQLAPGEASVEYSFDFKLADFLPHHGAQTGELLGIFPHMHQYGRKLKVELVEGAAAPRCAADVQRWDFDWQLYYFYQQPLPLTIDSKLRITCNYDTRSAVDPVLPGWGTNNEMCLAGVFIVPDP</sequence>
<dbReference type="InterPro" id="IPR036939">
    <property type="entry name" value="Cu2_ascorb_mOase_N_sf"/>
</dbReference>
<organism evidence="3 4">
    <name type="scientific">Nannocystis bainbridge</name>
    <dbReference type="NCBI Taxonomy" id="2995303"/>
    <lineage>
        <taxon>Bacteria</taxon>
        <taxon>Pseudomonadati</taxon>
        <taxon>Myxococcota</taxon>
        <taxon>Polyangia</taxon>
        <taxon>Nannocystales</taxon>
        <taxon>Nannocystaceae</taxon>
        <taxon>Nannocystis</taxon>
    </lineage>
</organism>
<name>A0ABT5E7H9_9BACT</name>
<accession>A0ABT5E7H9</accession>
<dbReference type="Gene3D" id="2.60.120.230">
    <property type="match status" value="1"/>
</dbReference>
<gene>
    <name evidence="3" type="ORF">POL25_30535</name>
</gene>
<dbReference type="PANTHER" id="PTHR10157">
    <property type="entry name" value="DOPAMINE BETA HYDROXYLASE RELATED"/>
    <property type="match status" value="1"/>
</dbReference>
<dbReference type="Gene3D" id="2.60.120.310">
    <property type="entry name" value="Copper type II, ascorbate-dependent monooxygenase, N-terminal domain"/>
    <property type="match status" value="1"/>
</dbReference>
<dbReference type="InterPro" id="IPR014784">
    <property type="entry name" value="Cu2_ascorb_mOase-like_C"/>
</dbReference>
<evidence type="ECO:0000259" key="2">
    <source>
        <dbReference type="Pfam" id="PF03712"/>
    </source>
</evidence>
<protein>
    <recommendedName>
        <fullName evidence="2">Copper type II ascorbate-dependent monooxygenase C-terminal domain-containing protein</fullName>
    </recommendedName>
</protein>
<reference evidence="3 4" key="1">
    <citation type="submission" date="2022-11" db="EMBL/GenBank/DDBJ databases">
        <title>Minimal conservation of predation-associated metabolite biosynthetic gene clusters underscores biosynthetic potential of Myxococcota including descriptions for ten novel species: Archangium lansinium sp. nov., Myxococcus landrumus sp. nov., Nannocystis bai.</title>
        <authorList>
            <person name="Ahearne A."/>
            <person name="Stevens C."/>
            <person name="Dowd S."/>
        </authorList>
    </citation>
    <scope>NUCLEOTIDE SEQUENCE [LARGE SCALE GENOMIC DNA]</scope>
    <source>
        <strain evidence="3 4">BB15-2</strain>
    </source>
</reference>
<dbReference type="InterPro" id="IPR036909">
    <property type="entry name" value="Cyt_c-like_dom_sf"/>
</dbReference>